<dbReference type="WBParaSite" id="ACRNAN_scaffold3366.g16197.t1">
    <property type="protein sequence ID" value="ACRNAN_scaffold3366.g16197.t1"/>
    <property type="gene ID" value="ACRNAN_scaffold3366.g16197"/>
</dbReference>
<keyword evidence="2" id="KW-1185">Reference proteome</keyword>
<evidence type="ECO:0000313" key="3">
    <source>
        <dbReference type="WBParaSite" id="ACRNAN_scaffold3366.g16197.t1"/>
    </source>
</evidence>
<proteinExistence type="predicted"/>
<keyword evidence="1" id="KW-0732">Signal</keyword>
<accession>A0A914DRL5</accession>
<feature type="signal peptide" evidence="1">
    <location>
        <begin position="1"/>
        <end position="23"/>
    </location>
</feature>
<evidence type="ECO:0000313" key="2">
    <source>
        <dbReference type="Proteomes" id="UP000887540"/>
    </source>
</evidence>
<dbReference type="InterPro" id="IPR040271">
    <property type="entry name" value="T19C3.2-like"/>
</dbReference>
<feature type="chain" id="PRO_5036673070" evidence="1">
    <location>
        <begin position="24"/>
        <end position="252"/>
    </location>
</feature>
<sequence>MSSKKVVFLSLACVFYFFDSAQGQLAAVYSNVSRTDDCSSWSSWGPCVWPDPETKIPYMAQLTPVCQEHWFFKFIRTRYSPALNSFFDYLSSVMKSSKPCGMCSYKQSCGYGGPKKCHISPFEVHGGRSILPFYVSEKVCNRRDLRGVDQMESCHVDYDALLENGGECRLWPTTKVNLSSVEPAFQKHIVNLKWYSCLPQTLSQTKYSKYGKAKHEKVCRCCCFPFRPNPLTYRCEHTPGTPEAPGEDSYYV</sequence>
<evidence type="ECO:0000256" key="1">
    <source>
        <dbReference type="SAM" id="SignalP"/>
    </source>
</evidence>
<organism evidence="2 3">
    <name type="scientific">Acrobeloides nanus</name>
    <dbReference type="NCBI Taxonomy" id="290746"/>
    <lineage>
        <taxon>Eukaryota</taxon>
        <taxon>Metazoa</taxon>
        <taxon>Ecdysozoa</taxon>
        <taxon>Nematoda</taxon>
        <taxon>Chromadorea</taxon>
        <taxon>Rhabditida</taxon>
        <taxon>Tylenchina</taxon>
        <taxon>Cephalobomorpha</taxon>
        <taxon>Cephaloboidea</taxon>
        <taxon>Cephalobidae</taxon>
        <taxon>Acrobeloides</taxon>
    </lineage>
</organism>
<dbReference type="Proteomes" id="UP000887540">
    <property type="component" value="Unplaced"/>
</dbReference>
<protein>
    <submittedName>
        <fullName evidence="3">Uncharacterized protein</fullName>
    </submittedName>
</protein>
<reference evidence="3" key="1">
    <citation type="submission" date="2022-11" db="UniProtKB">
        <authorList>
            <consortium name="WormBaseParasite"/>
        </authorList>
    </citation>
    <scope>IDENTIFICATION</scope>
</reference>
<dbReference type="PANTHER" id="PTHR37443">
    <property type="entry name" value="PROTEIN CBG09852-RELATED"/>
    <property type="match status" value="1"/>
</dbReference>
<dbReference type="AlphaFoldDB" id="A0A914DRL5"/>
<dbReference type="PANTHER" id="PTHR37443:SF3">
    <property type="entry name" value="SECRETED PROTEIN"/>
    <property type="match status" value="1"/>
</dbReference>
<name>A0A914DRL5_9BILA</name>